<keyword evidence="2" id="KW-0812">Transmembrane</keyword>
<feature type="domain" description="Dystroglycan-type cadherin-like" evidence="4">
    <location>
        <begin position="139"/>
        <end position="242"/>
    </location>
</feature>
<comment type="caution">
    <text evidence="5">The sequence shown here is derived from an EMBL/GenBank/DDBJ whole genome shotgun (WGS) entry which is preliminary data.</text>
</comment>
<protein>
    <recommendedName>
        <fullName evidence="4">Dystroglycan-type cadherin-like domain-containing protein</fullName>
    </recommendedName>
</protein>
<dbReference type="GO" id="GO:0005509">
    <property type="term" value="F:calcium ion binding"/>
    <property type="evidence" value="ECO:0007669"/>
    <property type="project" value="InterPro"/>
</dbReference>
<reference evidence="5" key="1">
    <citation type="submission" date="2022-10" db="EMBL/GenBank/DDBJ databases">
        <title>Determination and structural analysis of whole genome sequence of Sarocladium strictum F4-1.</title>
        <authorList>
            <person name="Hu L."/>
            <person name="Jiang Y."/>
        </authorList>
    </citation>
    <scope>NUCLEOTIDE SEQUENCE</scope>
    <source>
        <strain evidence="5">F4-1</strain>
    </source>
</reference>
<evidence type="ECO:0000259" key="4">
    <source>
        <dbReference type="SMART" id="SM00736"/>
    </source>
</evidence>
<feature type="compositionally biased region" description="Low complexity" evidence="1">
    <location>
        <begin position="432"/>
        <end position="444"/>
    </location>
</feature>
<dbReference type="InterPro" id="IPR006644">
    <property type="entry name" value="Cadg"/>
</dbReference>
<name>A0AA39GJ32_SARSR</name>
<evidence type="ECO:0000256" key="2">
    <source>
        <dbReference type="SAM" id="Phobius"/>
    </source>
</evidence>
<gene>
    <name evidence="5" type="ORF">NLU13_5711</name>
</gene>
<evidence type="ECO:0000313" key="6">
    <source>
        <dbReference type="Proteomes" id="UP001175261"/>
    </source>
</evidence>
<dbReference type="Pfam" id="PF05345">
    <property type="entry name" value="He_PIG"/>
    <property type="match status" value="3"/>
</dbReference>
<keyword evidence="2" id="KW-1133">Transmembrane helix</keyword>
<keyword evidence="6" id="KW-1185">Reference proteome</keyword>
<dbReference type="GO" id="GO:0016020">
    <property type="term" value="C:membrane"/>
    <property type="evidence" value="ECO:0007669"/>
    <property type="project" value="InterPro"/>
</dbReference>
<feature type="chain" id="PRO_5041278593" description="Dystroglycan-type cadherin-like domain-containing protein" evidence="3">
    <location>
        <begin position="23"/>
        <end position="866"/>
    </location>
</feature>
<feature type="region of interest" description="Disordered" evidence="1">
    <location>
        <begin position="432"/>
        <end position="461"/>
    </location>
</feature>
<feature type="signal peptide" evidence="3">
    <location>
        <begin position="1"/>
        <end position="22"/>
    </location>
</feature>
<proteinExistence type="predicted"/>
<sequence>MMAALRPFGFVLASQVISIASCSPQIYFPLNSQLPPAARLDQLFSYVFSQYTFRSDTSSNLTYSLGEHPAWISLDGDERRLYGTPEDKDVPSGEVVGQTVQIVATDNTGSTTMNSTLVVSRRQGPTVEIPLSQQIEGFGNFSAPSSLLSYPSTKFAYTFNKDTFSSPNGVNYYATSADSSPLPAWIFFDAKTLTFSGTTPPFETLVQPPQNFSFQLVASDIVGFSAVAIPFSIVVGSHKLTTDSPIISLNATRGSKFTYDQIGSSIRLDNAKVTSQDLKATVTGMPQWMSFDQNSWTLSGTPGKDARSTNFTISFSDPFADTLDILAMVNISTGLFTSTLEDIEAEPGQEINLDLESHLRNPEDVEIDVTTSPEQDWLKVNGLTVSGRVPETAKGDLEITIKAQSKSSDLSETEGLKVSFLALDKTATATGTATKTDTATTSTSVAEAKNTAADDDEAKGPGHVPTRTILLATLIPILVIGLILLALACFLRRRRRNRETYLNSTYRHKISKPVLETLVVNGSDPSSGAKMEKMGHNGAFVTTTTLYDPKKAVGPRPARSASMLSGSSGTVDVNPHMMMAAGAAMPPSIRTLSEPSTPGEESSSRRSWITVEDGRGETSGLMARQSVATVPDSVDNQLRYPSDKTFRSGLDVAIPSLDDLSLLPDILSPMGESSRHQHPRNFDALSMASSDVLPSSTISSPFNLGTVLKRGLSVNAPIPYYNENRPSTAPADAEDPSRDSVSELKSPSAALTRGSSLMRRASGLGNRSSTHTGSFLTETSFGSSENWRVVSNGRYGVNEMPPPIPGSPSYHDIVQNAPFNPSRPGTSRGEAGRAAGPSASGGAGPGWQRDDSVLTGGSKGSYTVFL</sequence>
<evidence type="ECO:0000256" key="3">
    <source>
        <dbReference type="SAM" id="SignalP"/>
    </source>
</evidence>
<feature type="transmembrane region" description="Helical" evidence="2">
    <location>
        <begin position="469"/>
        <end position="491"/>
    </location>
</feature>
<dbReference type="Gene3D" id="2.60.40.10">
    <property type="entry name" value="Immunoglobulins"/>
    <property type="match status" value="3"/>
</dbReference>
<feature type="compositionally biased region" description="Low complexity" evidence="1">
    <location>
        <begin position="593"/>
        <end position="607"/>
    </location>
</feature>
<evidence type="ECO:0000313" key="5">
    <source>
        <dbReference type="EMBL" id="KAK0387399.1"/>
    </source>
</evidence>
<keyword evidence="3" id="KW-0732">Signal</keyword>
<keyword evidence="2" id="KW-0472">Membrane</keyword>
<dbReference type="AlphaFoldDB" id="A0AA39GJ32"/>
<feature type="region of interest" description="Disordered" evidence="1">
    <location>
        <begin position="590"/>
        <end position="611"/>
    </location>
</feature>
<dbReference type="InterPro" id="IPR015919">
    <property type="entry name" value="Cadherin-like_sf"/>
</dbReference>
<dbReference type="SUPFAM" id="SSF49313">
    <property type="entry name" value="Cadherin-like"/>
    <property type="match status" value="3"/>
</dbReference>
<dbReference type="Proteomes" id="UP001175261">
    <property type="component" value="Unassembled WGS sequence"/>
</dbReference>
<feature type="region of interest" description="Disordered" evidence="1">
    <location>
        <begin position="723"/>
        <end position="756"/>
    </location>
</feature>
<dbReference type="SMART" id="SM00736">
    <property type="entry name" value="CADG"/>
    <property type="match status" value="2"/>
</dbReference>
<dbReference type="PROSITE" id="PS51257">
    <property type="entry name" value="PROKAR_LIPOPROTEIN"/>
    <property type="match status" value="1"/>
</dbReference>
<feature type="compositionally biased region" description="Low complexity" evidence="1">
    <location>
        <begin position="827"/>
        <end position="838"/>
    </location>
</feature>
<accession>A0AA39GJ32</accession>
<feature type="domain" description="Dystroglycan-type cadherin-like" evidence="4">
    <location>
        <begin position="29"/>
        <end position="126"/>
    </location>
</feature>
<evidence type="ECO:0000256" key="1">
    <source>
        <dbReference type="SAM" id="MobiDB-lite"/>
    </source>
</evidence>
<dbReference type="InterPro" id="IPR013783">
    <property type="entry name" value="Ig-like_fold"/>
</dbReference>
<feature type="region of interest" description="Disordered" evidence="1">
    <location>
        <begin position="800"/>
        <end position="866"/>
    </location>
</feature>
<organism evidence="5 6">
    <name type="scientific">Sarocladium strictum</name>
    <name type="common">Black bundle disease fungus</name>
    <name type="synonym">Acremonium strictum</name>
    <dbReference type="NCBI Taxonomy" id="5046"/>
    <lineage>
        <taxon>Eukaryota</taxon>
        <taxon>Fungi</taxon>
        <taxon>Dikarya</taxon>
        <taxon>Ascomycota</taxon>
        <taxon>Pezizomycotina</taxon>
        <taxon>Sordariomycetes</taxon>
        <taxon>Hypocreomycetidae</taxon>
        <taxon>Hypocreales</taxon>
        <taxon>Sarocladiaceae</taxon>
        <taxon>Sarocladium</taxon>
    </lineage>
</organism>
<dbReference type="EMBL" id="JAPDFR010000004">
    <property type="protein sequence ID" value="KAK0387399.1"/>
    <property type="molecule type" value="Genomic_DNA"/>
</dbReference>